<accession>A0ABY0BLR7</accession>
<evidence type="ECO:0000313" key="2">
    <source>
        <dbReference type="Proteomes" id="UP000268436"/>
    </source>
</evidence>
<proteinExistence type="predicted"/>
<protein>
    <submittedName>
        <fullName evidence="1">Uncharacterized protein</fullName>
    </submittedName>
</protein>
<comment type="caution">
    <text evidence="1">The sequence shown here is derived from an EMBL/GenBank/DDBJ whole genome shotgun (WGS) entry which is preliminary data.</text>
</comment>
<name>A0ABY0BLR7_MORCA</name>
<gene>
    <name evidence="1" type="ORF">EJK54_1041</name>
</gene>
<evidence type="ECO:0000313" key="1">
    <source>
        <dbReference type="EMBL" id="RUO17306.1"/>
    </source>
</evidence>
<dbReference type="GeneID" id="66586783"/>
<dbReference type="RefSeq" id="WP_003658448.1">
    <property type="nucleotide sequence ID" value="NZ_CP007669.1"/>
</dbReference>
<reference evidence="1 2" key="1">
    <citation type="submission" date="2018-12" db="EMBL/GenBank/DDBJ databases">
        <title>Persistence of Moraxella catarrhalis in Chronic Obstructive Pulmonary Disease and Regulation of the Hag/MID Adhesin.</title>
        <authorList>
            <person name="Murphy T."/>
            <person name="Zhao X."/>
            <person name="Vyas G."/>
            <person name="Aluvathingal J."/>
            <person name="Nadendla S."/>
            <person name="Tallon L."/>
            <person name="Tettelin H."/>
        </authorList>
    </citation>
    <scope>NUCLEOTIDE SEQUENCE [LARGE SCALE GENOMIC DNA]</scope>
    <source>
        <strain evidence="1 2">173P27B1</strain>
    </source>
</reference>
<dbReference type="EMBL" id="RYER01000010">
    <property type="protein sequence ID" value="RUO17306.1"/>
    <property type="molecule type" value="Genomic_DNA"/>
</dbReference>
<dbReference type="Proteomes" id="UP000268436">
    <property type="component" value="Unassembled WGS sequence"/>
</dbReference>
<sequence>MVWHRLLNGQEAHTLSSGDVLIFDGKHDIEGTFLATTMVVVTLVSKDKTANNHLKPAHHHHHAH</sequence>
<organism evidence="1 2">
    <name type="scientific">Moraxella catarrhalis</name>
    <name type="common">Branhamella catarrhalis</name>
    <dbReference type="NCBI Taxonomy" id="480"/>
    <lineage>
        <taxon>Bacteria</taxon>
        <taxon>Pseudomonadati</taxon>
        <taxon>Pseudomonadota</taxon>
        <taxon>Gammaproteobacteria</taxon>
        <taxon>Moraxellales</taxon>
        <taxon>Moraxellaceae</taxon>
        <taxon>Moraxella</taxon>
    </lineage>
</organism>
<keyword evidence="2" id="KW-1185">Reference proteome</keyword>